<proteinExistence type="predicted"/>
<accession>A0A565A391</accession>
<feature type="region of interest" description="Disordered" evidence="1">
    <location>
        <begin position="352"/>
        <end position="388"/>
    </location>
</feature>
<evidence type="ECO:0000313" key="3">
    <source>
        <dbReference type="Proteomes" id="UP000220605"/>
    </source>
</evidence>
<feature type="compositionally biased region" description="Polar residues" evidence="1">
    <location>
        <begin position="352"/>
        <end position="366"/>
    </location>
</feature>
<feature type="compositionally biased region" description="Polar residues" evidence="1">
    <location>
        <begin position="266"/>
        <end position="291"/>
    </location>
</feature>
<dbReference type="VEuPathDB" id="PlasmoDB:PVX_101625"/>
<feature type="region of interest" description="Disordered" evidence="1">
    <location>
        <begin position="131"/>
        <end position="322"/>
    </location>
</feature>
<organism evidence="2 3">
    <name type="scientific">Plasmodium vivax</name>
    <name type="common">malaria parasite P. vivax</name>
    <dbReference type="NCBI Taxonomy" id="5855"/>
    <lineage>
        <taxon>Eukaryota</taxon>
        <taxon>Sar</taxon>
        <taxon>Alveolata</taxon>
        <taxon>Apicomplexa</taxon>
        <taxon>Aconoidasida</taxon>
        <taxon>Haemosporida</taxon>
        <taxon>Plasmodiidae</taxon>
        <taxon>Plasmodium</taxon>
        <taxon>Plasmodium (Plasmodium)</taxon>
    </lineage>
</organism>
<dbReference type="VEuPathDB" id="PlasmoDB:PVPAM_000038400"/>
<sequence length="493" mass="53214">MSMGWSTRHRNLIGMYQQLTGGGCTNNFVNFKNETEREIAELNKKQPGEFCQKCSKLRKTIITKDAEFKKCYTESSKQLKLIENSAEIKGFIDECTAYHQCIQNRSSRRSKHDALKRESEKCLGNQRCEQKTAATVSQKAKPPSRLASETSSTRTPQRQRPQIQTGNHADRGGSDKQNAVLQPQHVVKSPTSSFEPKGEVSESVTDHPSSALAQVETLPKLSSSSPSKDDKLGPPPSDKESRNIATEDADPGNTLHVGDSHERSVQHNLSDGQDSSGNTQVDLASSGTLIENQAHDGQPDTKETSVSSPHTETSLVSGEGSNGYPIVSAIAGGNTEKLTANGLHTVSVDINGSSSGDLTTSSQISSDVPPPGRSMEVRSLDSNDSSHVSTGIEDAAGMKENYGVSRSESHHNEAGVIRDVGEETPCIEEAVSIPHKSPIPCTATKNTETTAHNNILAILSNIFDVIKNNKENVINTSIPMGIVMLLTLLFKVN</sequence>
<dbReference type="VEuPathDB" id="PlasmoDB:PVW1_120015900"/>
<feature type="compositionally biased region" description="Polar residues" evidence="1">
    <location>
        <begin position="202"/>
        <end position="212"/>
    </location>
</feature>
<dbReference type="VEuPathDB" id="PlasmoDB:PVP01_1472400"/>
<evidence type="ECO:0000256" key="1">
    <source>
        <dbReference type="SAM" id="MobiDB-lite"/>
    </source>
</evidence>
<evidence type="ECO:0000313" key="2">
    <source>
        <dbReference type="EMBL" id="VUZ99246.1"/>
    </source>
</evidence>
<dbReference type="AlphaFoldDB" id="A0A565A391"/>
<dbReference type="Proteomes" id="UP000220605">
    <property type="component" value="Chromosome 14"/>
</dbReference>
<feature type="compositionally biased region" description="Polar residues" evidence="1">
    <location>
        <begin position="304"/>
        <end position="316"/>
    </location>
</feature>
<dbReference type="EMBL" id="LT635625">
    <property type="protein sequence ID" value="VUZ99246.1"/>
    <property type="molecule type" value="Genomic_DNA"/>
</dbReference>
<gene>
    <name evidence="2" type="ORF">PVP01_1472400</name>
</gene>
<protein>
    <submittedName>
        <fullName evidence="2">VIR protein</fullName>
    </submittedName>
</protein>
<feature type="compositionally biased region" description="Low complexity" evidence="1">
    <location>
        <begin position="150"/>
        <end position="162"/>
    </location>
</feature>
<reference evidence="3" key="1">
    <citation type="submission" date="2016-07" db="EMBL/GenBank/DDBJ databases">
        <authorList>
            <consortium name="Pathogen Informatics"/>
        </authorList>
    </citation>
    <scope>NUCLEOTIDE SEQUENCE [LARGE SCALE GENOMIC DNA]</scope>
</reference>
<feature type="compositionally biased region" description="Basic and acidic residues" evidence="1">
    <location>
        <begin position="227"/>
        <end position="242"/>
    </location>
</feature>
<name>A0A565A391_PLAVI</name>
<feature type="compositionally biased region" description="Basic and acidic residues" evidence="1">
    <location>
        <begin position="293"/>
        <end position="303"/>
    </location>
</feature>
<dbReference type="OrthoDB" id="10447194at2759"/>